<dbReference type="EMBL" id="CP100595">
    <property type="protein sequence ID" value="UTJ06661.1"/>
    <property type="molecule type" value="Genomic_DNA"/>
</dbReference>
<name>A0ABY5E3B8_9BACT</name>
<evidence type="ECO:0000313" key="1">
    <source>
        <dbReference type="EMBL" id="UTJ06661.1"/>
    </source>
</evidence>
<keyword evidence="2" id="KW-1185">Reference proteome</keyword>
<organism evidence="1 2">
    <name type="scientific">Arcobacter roscoffensis</name>
    <dbReference type="NCBI Taxonomy" id="2961520"/>
    <lineage>
        <taxon>Bacteria</taxon>
        <taxon>Pseudomonadati</taxon>
        <taxon>Campylobacterota</taxon>
        <taxon>Epsilonproteobacteria</taxon>
        <taxon>Campylobacterales</taxon>
        <taxon>Arcobacteraceae</taxon>
        <taxon>Arcobacter</taxon>
    </lineage>
</organism>
<protein>
    <submittedName>
        <fullName evidence="1">Uncharacterized protein</fullName>
    </submittedName>
</protein>
<reference evidence="1" key="1">
    <citation type="submission" date="2022-07" db="EMBL/GenBank/DDBJ databases">
        <title>Arcobacter roscoffensis sp. nov., a marine bacterium isolated from coastal seawater collected from Roscoff, France.</title>
        <authorList>
            <person name="Pascual J."/>
            <person name="Lepeaux C."/>
            <person name="Methner A."/>
            <person name="Overmann J."/>
        </authorList>
    </citation>
    <scope>NUCLEOTIDE SEQUENCE</scope>
    <source>
        <strain evidence="1">ARW1-2F2</strain>
    </source>
</reference>
<proteinExistence type="predicted"/>
<sequence length="234" mass="26930">MIKAILILLGACISLNANPNILKHKNVLYVQNLIKKEEKIALAYENYLLNEFKIPSSISDLMTSKYLGENFDVKNPLGENIEFKANKTLKYALIRKGLPHHLRALYYRDVYRNRTSVRVVLPYSDSYITISLKDEKAKTIFNLLDTGNTISKTCENVTNAYCNKNEISLRWIDSSASDWIEYDKEEFNLGNVTVSNKSMLNNTKLNSLAVGRYIYVQNSVRYIKLINNEIKEVD</sequence>
<gene>
    <name evidence="1" type="ORF">NJU99_00800</name>
</gene>
<accession>A0ABY5E3B8</accession>
<dbReference type="Proteomes" id="UP001060012">
    <property type="component" value="Chromosome"/>
</dbReference>
<dbReference type="RefSeq" id="WP_254576840.1">
    <property type="nucleotide sequence ID" value="NZ_CP100595.1"/>
</dbReference>
<evidence type="ECO:0000313" key="2">
    <source>
        <dbReference type="Proteomes" id="UP001060012"/>
    </source>
</evidence>